<evidence type="ECO:0000313" key="2">
    <source>
        <dbReference type="Proteomes" id="UP000887540"/>
    </source>
</evidence>
<organism evidence="2 3">
    <name type="scientific">Acrobeloides nanus</name>
    <dbReference type="NCBI Taxonomy" id="290746"/>
    <lineage>
        <taxon>Eukaryota</taxon>
        <taxon>Metazoa</taxon>
        <taxon>Ecdysozoa</taxon>
        <taxon>Nematoda</taxon>
        <taxon>Chromadorea</taxon>
        <taxon>Rhabditida</taxon>
        <taxon>Tylenchina</taxon>
        <taxon>Cephalobomorpha</taxon>
        <taxon>Cephaloboidea</taxon>
        <taxon>Cephalobidae</taxon>
        <taxon>Acrobeloides</taxon>
    </lineage>
</organism>
<evidence type="ECO:0000259" key="1">
    <source>
        <dbReference type="PROSITE" id="PS51061"/>
    </source>
</evidence>
<dbReference type="SUPFAM" id="SSF82708">
    <property type="entry name" value="R3H domain"/>
    <property type="match status" value="1"/>
</dbReference>
<dbReference type="InterPro" id="IPR001374">
    <property type="entry name" value="R3H_dom"/>
</dbReference>
<keyword evidence="2" id="KW-1185">Reference proteome</keyword>
<dbReference type="Pfam" id="PF13902">
    <property type="entry name" value="R3H-assoc"/>
    <property type="match status" value="1"/>
</dbReference>
<dbReference type="PANTHER" id="PTHR32019">
    <property type="entry name" value="R3H DOMAIN-CONTAINING PROTEIN 4"/>
    <property type="match status" value="1"/>
</dbReference>
<dbReference type="PROSITE" id="PS51061">
    <property type="entry name" value="R3H"/>
    <property type="match status" value="1"/>
</dbReference>
<dbReference type="AlphaFoldDB" id="A0A914ELI2"/>
<proteinExistence type="predicted"/>
<accession>A0A914ELI2</accession>
<sequence length="303" mass="35527">MGVLRERKKSIRVEEAHEINYGDYIFDSDVEEEIVEEKPVELPVAQLVRRKKSKPRLNDSYFQSIPERGTDGINIKRNMGARKWRRIENARLLLSFANADDLDDDYTDISTTITAFAKLFLDQENMKAWNDFIEKDEEEQRHFLEEIDLVKKQPIHNGNMVGGKTIKTPKELSKMNADEKRAYHPAYSAHACFQRLNSKFKSALSKKRRVPLNLIDKTEHRLREFFEDTPTGVWIETSMDSFQRLYVHAVANFLSLHSSTVTGDSSGKMIEVRNNRKYFIPPYDFLVPYLLEHFHKTPEYDDF</sequence>
<feature type="domain" description="R3H" evidence="1">
    <location>
        <begin position="212"/>
        <end position="276"/>
    </location>
</feature>
<reference evidence="3" key="1">
    <citation type="submission" date="2022-11" db="UniProtKB">
        <authorList>
            <consortium name="WormBaseParasite"/>
        </authorList>
    </citation>
    <scope>IDENTIFICATION</scope>
</reference>
<name>A0A914ELI2_9BILA</name>
<dbReference type="GO" id="GO:0003676">
    <property type="term" value="F:nucleic acid binding"/>
    <property type="evidence" value="ECO:0007669"/>
    <property type="project" value="UniProtKB-UniRule"/>
</dbReference>
<dbReference type="Proteomes" id="UP000887540">
    <property type="component" value="Unplaced"/>
</dbReference>
<dbReference type="PANTHER" id="PTHR32019:SF2">
    <property type="entry name" value="R3H DOMAIN-CONTAINING PROTEIN 4"/>
    <property type="match status" value="1"/>
</dbReference>
<dbReference type="Gene3D" id="3.30.1370.50">
    <property type="entry name" value="R3H-like domain"/>
    <property type="match status" value="1"/>
</dbReference>
<evidence type="ECO:0000313" key="3">
    <source>
        <dbReference type="WBParaSite" id="ACRNAN_scaffold858.g30413.t1"/>
    </source>
</evidence>
<protein>
    <submittedName>
        <fullName evidence="3">R3H domain-containing protein</fullName>
    </submittedName>
</protein>
<dbReference type="InterPro" id="IPR039629">
    <property type="entry name" value="R3HDM4"/>
</dbReference>
<dbReference type="InterPro" id="IPR036867">
    <property type="entry name" value="R3H_dom_sf"/>
</dbReference>
<dbReference type="InterPro" id="IPR025952">
    <property type="entry name" value="R3H-assoc_dom"/>
</dbReference>
<dbReference type="WBParaSite" id="ACRNAN_scaffold858.g30413.t1">
    <property type="protein sequence ID" value="ACRNAN_scaffold858.g30413.t1"/>
    <property type="gene ID" value="ACRNAN_scaffold858.g30413"/>
</dbReference>